<sequence length="151" mass="15649">MTPVNIQVFVDVIALLSGASPAQAVHLFDDSSTGSEALGTTGLVSSVLPGQLVRWTVTPLDVQTQVWIRGIAFGAAPPDAPPSPAGDPPVWSRRFEGYVPVEILPGAPHPYRLNLCFGAANGPVVAVEGPALRFVPPCADMAAVDGASRLL</sequence>
<name>A0A4V5NL82_9RHOB</name>
<dbReference type="RefSeq" id="WP_136794220.1">
    <property type="nucleotide sequence ID" value="NZ_SWAU01000301.1"/>
</dbReference>
<evidence type="ECO:0000313" key="1">
    <source>
        <dbReference type="EMBL" id="TKA94677.1"/>
    </source>
</evidence>
<protein>
    <submittedName>
        <fullName evidence="1">Uncharacterized protein</fullName>
    </submittedName>
</protein>
<gene>
    <name evidence="1" type="ORF">FAZ78_21010</name>
</gene>
<accession>A0A4V5NL82</accession>
<evidence type="ECO:0000313" key="2">
    <source>
        <dbReference type="Proteomes" id="UP000306340"/>
    </source>
</evidence>
<dbReference type="EMBL" id="SWAU01000301">
    <property type="protein sequence ID" value="TKA94677.1"/>
    <property type="molecule type" value="Genomic_DNA"/>
</dbReference>
<comment type="caution">
    <text evidence="1">The sequence shown here is derived from an EMBL/GenBank/DDBJ whole genome shotgun (WGS) entry which is preliminary data.</text>
</comment>
<dbReference type="Proteomes" id="UP000306340">
    <property type="component" value="Unassembled WGS sequence"/>
</dbReference>
<organism evidence="1 2">
    <name type="scientific">Cereibacter changlensis</name>
    <dbReference type="NCBI Taxonomy" id="402884"/>
    <lineage>
        <taxon>Bacteria</taxon>
        <taxon>Pseudomonadati</taxon>
        <taxon>Pseudomonadota</taxon>
        <taxon>Alphaproteobacteria</taxon>
        <taxon>Rhodobacterales</taxon>
        <taxon>Paracoccaceae</taxon>
        <taxon>Cereibacter</taxon>
    </lineage>
</organism>
<proteinExistence type="predicted"/>
<dbReference type="AlphaFoldDB" id="A0A4V5NL82"/>
<reference evidence="1 2" key="1">
    <citation type="submission" date="2019-04" db="EMBL/GenBank/DDBJ databases">
        <title>Crypto-aerobic microbial life in anoxic (sulfidic) marine sediments.</title>
        <authorList>
            <person name="Bhattacharya S."/>
            <person name="Roy C."/>
            <person name="Mondal N."/>
            <person name="Sarkar J."/>
            <person name="Mandal S."/>
            <person name="Rameez M.J."/>
            <person name="Ghosh W."/>
        </authorList>
    </citation>
    <scope>NUCLEOTIDE SEQUENCE [LARGE SCALE GENOMIC DNA]</scope>
    <source>
        <strain evidence="1 2">SBBC</strain>
    </source>
</reference>